<dbReference type="RefSeq" id="WP_182550218.1">
    <property type="nucleotide sequence ID" value="NZ_JACGXN010000004.1"/>
</dbReference>
<dbReference type="Proteomes" id="UP000549052">
    <property type="component" value="Unassembled WGS sequence"/>
</dbReference>
<name>A0A839EL87_9HYPH</name>
<dbReference type="EMBL" id="JACGXN010000004">
    <property type="protein sequence ID" value="MBA8879589.1"/>
    <property type="molecule type" value="Genomic_DNA"/>
</dbReference>
<proteinExistence type="predicted"/>
<organism evidence="1 2">
    <name type="scientific">Phyllobacterium myrsinacearum</name>
    <dbReference type="NCBI Taxonomy" id="28101"/>
    <lineage>
        <taxon>Bacteria</taxon>
        <taxon>Pseudomonadati</taxon>
        <taxon>Pseudomonadota</taxon>
        <taxon>Alphaproteobacteria</taxon>
        <taxon>Hyphomicrobiales</taxon>
        <taxon>Phyllobacteriaceae</taxon>
        <taxon>Phyllobacterium</taxon>
    </lineage>
</organism>
<protein>
    <submittedName>
        <fullName evidence="1">Uncharacterized protein</fullName>
    </submittedName>
</protein>
<evidence type="ECO:0000313" key="1">
    <source>
        <dbReference type="EMBL" id="MBA8879589.1"/>
    </source>
</evidence>
<accession>A0A839EL87</accession>
<dbReference type="AlphaFoldDB" id="A0A839EL87"/>
<gene>
    <name evidence="1" type="ORF">FHW16_003308</name>
</gene>
<evidence type="ECO:0000313" key="2">
    <source>
        <dbReference type="Proteomes" id="UP000549052"/>
    </source>
</evidence>
<sequence>MANFIEHFEINRDRGERCRFNADVIFQSTRLAHEHTRVYLSFRDDDISSVRFAEKGELNPVFVHTEFRVTSSHFQFENNELQITGASSKVGPYKVRILPS</sequence>
<keyword evidence="2" id="KW-1185">Reference proteome</keyword>
<comment type="caution">
    <text evidence="1">The sequence shown here is derived from an EMBL/GenBank/DDBJ whole genome shotgun (WGS) entry which is preliminary data.</text>
</comment>
<reference evidence="1 2" key="1">
    <citation type="submission" date="2020-07" db="EMBL/GenBank/DDBJ databases">
        <title>Genomic Encyclopedia of Type Strains, Phase IV (KMG-V): Genome sequencing to study the core and pangenomes of soil and plant-associated prokaryotes.</title>
        <authorList>
            <person name="Whitman W."/>
        </authorList>
    </citation>
    <scope>NUCLEOTIDE SEQUENCE [LARGE SCALE GENOMIC DNA]</scope>
    <source>
        <strain evidence="1 2">AN3</strain>
    </source>
</reference>